<dbReference type="CDD" id="cd06849">
    <property type="entry name" value="lipoyl_domain"/>
    <property type="match status" value="1"/>
</dbReference>
<evidence type="ECO:0000256" key="4">
    <source>
        <dbReference type="ARBA" id="ARBA00022679"/>
    </source>
</evidence>
<dbReference type="Gene3D" id="2.40.50.100">
    <property type="match status" value="1"/>
</dbReference>
<protein>
    <recommendedName>
        <fullName evidence="7">Dihydrolipoamide acetyltransferase component of pyruvate dehydrogenase complex</fullName>
        <ecNumber evidence="7">2.3.1.-</ecNumber>
    </recommendedName>
</protein>
<keyword evidence="5 7" id="KW-0450">Lipoyl</keyword>
<keyword evidence="4 7" id="KW-0808">Transferase</keyword>
<dbReference type="AlphaFoldDB" id="A0A0S4MN52"/>
<dbReference type="GO" id="GO:0031405">
    <property type="term" value="F:lipoic acid binding"/>
    <property type="evidence" value="ECO:0007669"/>
    <property type="project" value="TreeGrafter"/>
</dbReference>
<evidence type="ECO:0000313" key="11">
    <source>
        <dbReference type="Proteomes" id="UP000320623"/>
    </source>
</evidence>
<keyword evidence="6 7" id="KW-0012">Acyltransferase</keyword>
<comment type="subunit">
    <text evidence="3">Forms a 24-polypeptide structural core with octahedral symmetry.</text>
</comment>
<dbReference type="FunFam" id="3.30.559.10:FF:000007">
    <property type="entry name" value="Dihydrolipoamide acetyltransferase component of pyruvate dehydrogenase complex"/>
    <property type="match status" value="1"/>
</dbReference>
<dbReference type="PANTHER" id="PTHR43178:SF5">
    <property type="entry name" value="LIPOAMIDE ACYLTRANSFERASE COMPONENT OF BRANCHED-CHAIN ALPHA-KETO ACID DEHYDROGENASE COMPLEX, MITOCHONDRIAL"/>
    <property type="match status" value="1"/>
</dbReference>
<dbReference type="Gene3D" id="4.10.320.10">
    <property type="entry name" value="E3-binding domain"/>
    <property type="match status" value="1"/>
</dbReference>
<feature type="domain" description="Lipoyl-binding" evidence="8">
    <location>
        <begin position="2"/>
        <end position="77"/>
    </location>
</feature>
<dbReference type="InterPro" id="IPR001078">
    <property type="entry name" value="2-oxoacid_DH_actylTfrase"/>
</dbReference>
<dbReference type="InterPro" id="IPR023213">
    <property type="entry name" value="CAT-like_dom_sf"/>
</dbReference>
<dbReference type="Pfam" id="PF00198">
    <property type="entry name" value="2-oxoacid_dh"/>
    <property type="match status" value="1"/>
</dbReference>
<dbReference type="EMBL" id="FAOO01000001">
    <property type="protein sequence ID" value="CUU00514.1"/>
    <property type="molecule type" value="Genomic_DNA"/>
</dbReference>
<evidence type="ECO:0000313" key="10">
    <source>
        <dbReference type="EMBL" id="CUU00514.1"/>
    </source>
</evidence>
<dbReference type="GO" id="GO:0005737">
    <property type="term" value="C:cytoplasm"/>
    <property type="evidence" value="ECO:0007669"/>
    <property type="project" value="TreeGrafter"/>
</dbReference>
<evidence type="ECO:0000256" key="1">
    <source>
        <dbReference type="ARBA" id="ARBA00001938"/>
    </source>
</evidence>
<keyword evidence="11" id="KW-1185">Reference proteome</keyword>
<dbReference type="InterPro" id="IPR004167">
    <property type="entry name" value="PSBD"/>
</dbReference>
<dbReference type="PROSITE" id="PS51826">
    <property type="entry name" value="PSBD"/>
    <property type="match status" value="1"/>
</dbReference>
<feature type="domain" description="Peripheral subunit-binding (PSBD)" evidence="9">
    <location>
        <begin position="120"/>
        <end position="160"/>
    </location>
</feature>
<evidence type="ECO:0000256" key="5">
    <source>
        <dbReference type="ARBA" id="ARBA00022823"/>
    </source>
</evidence>
<dbReference type="Proteomes" id="UP000320623">
    <property type="component" value="Unassembled WGS sequence"/>
</dbReference>
<sequence length="431" mass="48029">MRVEVIMPKMGESLQEGTILKWHKKPGDKVQKDEILLEISTDKVDTEIPSPASGILAEILYKENETVAVGTIIAYIETEGSAVFETGEGKGVETKAEEKVVFEEKPYTGVEEIPARTKRFYSPVVREIAKREGISIEELEKIPGTGHGGRLTKNDLLNYIEMKKRKVEVKPKFEPVKEIEEVKLPEVKPVEEVYPEGKVEVIEMSHVVKAMAEHMVRSVRTSPHVSAISECDMTQIISFIERNADEFQKREGFKLTLTPFIADAVVKSLKEFPLINSSVQGDKIIVKKYINLGIAVATDYGLIVPVVKNADEKNFIGLARAINDIVMRARNKKLTPDDIQGGTFSITNYGVFGNIIGTPIINQPQVAILGVGAVKKRPVVLTKNGEDFIAIRSIAFLTLSFDHRIIDGALGGRFLERVVYYLENFDFKGVI</sequence>
<dbReference type="SUPFAM" id="SSF52777">
    <property type="entry name" value="CoA-dependent acyltransferases"/>
    <property type="match status" value="1"/>
</dbReference>
<proteinExistence type="inferred from homology"/>
<evidence type="ECO:0000256" key="2">
    <source>
        <dbReference type="ARBA" id="ARBA00007317"/>
    </source>
</evidence>
<dbReference type="InterPro" id="IPR050743">
    <property type="entry name" value="2-oxoacid_DH_E2_comp"/>
</dbReference>
<dbReference type="InterPro" id="IPR000089">
    <property type="entry name" value="Biotin_lipoyl"/>
</dbReference>
<dbReference type="OrthoDB" id="9805770at2"/>
<dbReference type="EC" id="2.3.1.-" evidence="7"/>
<comment type="similarity">
    <text evidence="2 7">Belongs to the 2-oxoacid dehydrogenase family.</text>
</comment>
<accession>A0A0S4MN52</accession>
<dbReference type="PROSITE" id="PS50968">
    <property type="entry name" value="BIOTINYL_LIPOYL"/>
    <property type="match status" value="1"/>
</dbReference>
<evidence type="ECO:0000256" key="3">
    <source>
        <dbReference type="ARBA" id="ARBA00011484"/>
    </source>
</evidence>
<gene>
    <name evidence="10" type="ORF">JGI1_00010</name>
</gene>
<comment type="cofactor">
    <cofactor evidence="1 7">
        <name>(R)-lipoate</name>
        <dbReference type="ChEBI" id="CHEBI:83088"/>
    </cofactor>
</comment>
<dbReference type="PROSITE" id="PS00189">
    <property type="entry name" value="LIPOYL"/>
    <property type="match status" value="1"/>
</dbReference>
<dbReference type="SUPFAM" id="SSF51230">
    <property type="entry name" value="Single hybrid motif"/>
    <property type="match status" value="1"/>
</dbReference>
<dbReference type="Pfam" id="PF02817">
    <property type="entry name" value="E3_binding"/>
    <property type="match status" value="1"/>
</dbReference>
<dbReference type="STRING" id="1643428.GCA_001442855_00009"/>
<dbReference type="InterPro" id="IPR036625">
    <property type="entry name" value="E3-bd_dom_sf"/>
</dbReference>
<name>A0A0S4MN52_9BACT</name>
<organism evidence="10 11">
    <name type="scientific">Candidatus Thermokryptus mobilis</name>
    <dbReference type="NCBI Taxonomy" id="1643428"/>
    <lineage>
        <taxon>Bacteria</taxon>
        <taxon>Pseudomonadati</taxon>
        <taxon>Candidatus Kryptoniota</taxon>
        <taxon>Candidatus Thermokryptus</taxon>
    </lineage>
</organism>
<evidence type="ECO:0000256" key="6">
    <source>
        <dbReference type="ARBA" id="ARBA00023315"/>
    </source>
</evidence>
<evidence type="ECO:0000259" key="9">
    <source>
        <dbReference type="PROSITE" id="PS51826"/>
    </source>
</evidence>
<dbReference type="PANTHER" id="PTHR43178">
    <property type="entry name" value="DIHYDROLIPOAMIDE ACETYLTRANSFERASE COMPONENT OF PYRUVATE DEHYDROGENASE COMPLEX"/>
    <property type="match status" value="1"/>
</dbReference>
<dbReference type="Pfam" id="PF00364">
    <property type="entry name" value="Biotin_lipoyl"/>
    <property type="match status" value="1"/>
</dbReference>
<reference evidence="11" key="1">
    <citation type="submission" date="2015-11" db="EMBL/GenBank/DDBJ databases">
        <authorList>
            <person name="Varghese N."/>
        </authorList>
    </citation>
    <scope>NUCLEOTIDE SEQUENCE [LARGE SCALE GENOMIC DNA]</scope>
</reference>
<evidence type="ECO:0000256" key="7">
    <source>
        <dbReference type="RuleBase" id="RU003423"/>
    </source>
</evidence>
<dbReference type="InterPro" id="IPR011053">
    <property type="entry name" value="Single_hybrid_motif"/>
</dbReference>
<evidence type="ECO:0000259" key="8">
    <source>
        <dbReference type="PROSITE" id="PS50968"/>
    </source>
</evidence>
<dbReference type="InterPro" id="IPR003016">
    <property type="entry name" value="2-oxoA_DH_lipoyl-BS"/>
</dbReference>
<dbReference type="Gene3D" id="3.30.559.10">
    <property type="entry name" value="Chloramphenicol acetyltransferase-like domain"/>
    <property type="match status" value="1"/>
</dbReference>
<dbReference type="SUPFAM" id="SSF47005">
    <property type="entry name" value="Peripheral subunit-binding domain of 2-oxo acid dehydrogenase complex"/>
    <property type="match status" value="1"/>
</dbReference>
<dbReference type="GO" id="GO:0016407">
    <property type="term" value="F:acetyltransferase activity"/>
    <property type="evidence" value="ECO:0007669"/>
    <property type="project" value="TreeGrafter"/>
</dbReference>
<dbReference type="RefSeq" id="WP_140943841.1">
    <property type="nucleotide sequence ID" value="NZ_FAOO01000001.1"/>
</dbReference>